<dbReference type="PATRIC" id="fig|43658.6.peg.4827"/>
<protein>
    <submittedName>
        <fullName evidence="1">Uncharacterized protein</fullName>
    </submittedName>
</protein>
<dbReference type="Proteomes" id="UP000036850">
    <property type="component" value="Unassembled WGS sequence"/>
</dbReference>
<gene>
    <name evidence="1" type="ORF">AC626_07870</name>
</gene>
<dbReference type="EMBL" id="LFZX01000043">
    <property type="protein sequence ID" value="KNC67933.1"/>
    <property type="molecule type" value="Genomic_DNA"/>
</dbReference>
<evidence type="ECO:0000313" key="1">
    <source>
        <dbReference type="EMBL" id="KNC67933.1"/>
    </source>
</evidence>
<sequence length="189" mass="21200">MYAQCKILKGNGHRRALSCFMQKKSRIIPNGSIQKSMHKYAKYAEELSSDLTGEGKILQVKEGRLKYKVFEYEGARILEIMDLISDRFTQGAGVRVLKKVMEIGKEAGCSIVRLIAESSGLYGRPGQTELIKWYANRGLHTVKPGGTFGRWMVGEIEECLTLINGTLARYSRAHHSQAYSGKLHDLQSS</sequence>
<dbReference type="AlphaFoldDB" id="A0A0L0EVQ3"/>
<reference evidence="2" key="1">
    <citation type="submission" date="2015-07" db="EMBL/GenBank/DDBJ databases">
        <title>Draft genome sequence of a Pseudoalteromonas rubra strain, OCN096, isolated from Kaneohe Bay, Oahu, Hawaii.</title>
        <authorList>
            <person name="Beurmann S."/>
            <person name="Ushijima B."/>
            <person name="Belcaid M."/>
            <person name="Callahan S.M."/>
            <person name="Aeby G.S."/>
        </authorList>
    </citation>
    <scope>NUCLEOTIDE SEQUENCE [LARGE SCALE GENOMIC DNA]</scope>
    <source>
        <strain evidence="2">OCN096</strain>
    </source>
</reference>
<name>A0A0L0EVQ3_9GAMM</name>
<evidence type="ECO:0000313" key="2">
    <source>
        <dbReference type="Proteomes" id="UP000036850"/>
    </source>
</evidence>
<organism evidence="1 2">
    <name type="scientific">Pseudoalteromonas rubra</name>
    <dbReference type="NCBI Taxonomy" id="43658"/>
    <lineage>
        <taxon>Bacteria</taxon>
        <taxon>Pseudomonadati</taxon>
        <taxon>Pseudomonadota</taxon>
        <taxon>Gammaproteobacteria</taxon>
        <taxon>Alteromonadales</taxon>
        <taxon>Pseudoalteromonadaceae</taxon>
        <taxon>Pseudoalteromonas</taxon>
    </lineage>
</organism>
<comment type="caution">
    <text evidence="1">The sequence shown here is derived from an EMBL/GenBank/DDBJ whole genome shotgun (WGS) entry which is preliminary data.</text>
</comment>
<proteinExistence type="predicted"/>
<accession>A0A0L0EVQ3</accession>